<name>A0A8H8V166_ORBOL</name>
<protein>
    <submittedName>
        <fullName evidence="1">Uncharacterized protein</fullName>
    </submittedName>
</protein>
<accession>A0A8H8V166</accession>
<comment type="caution">
    <text evidence="1">The sequence shown here is derived from an EMBL/GenBank/DDBJ whole genome shotgun (WGS) entry which is preliminary data.</text>
</comment>
<gene>
    <name evidence="1" type="ORF">TWF679_010035</name>
</gene>
<dbReference type="Proteomes" id="UP000614610">
    <property type="component" value="Unassembled WGS sequence"/>
</dbReference>
<reference evidence="1" key="1">
    <citation type="submission" date="2019-06" db="EMBL/GenBank/DDBJ databases">
        <authorList>
            <person name="Palmer J.M."/>
        </authorList>
    </citation>
    <scope>NUCLEOTIDE SEQUENCE</scope>
    <source>
        <strain evidence="1">TWF679</strain>
    </source>
</reference>
<evidence type="ECO:0000313" key="2">
    <source>
        <dbReference type="Proteomes" id="UP000614610"/>
    </source>
</evidence>
<dbReference type="EMBL" id="WIWT01000075">
    <property type="protein sequence ID" value="KAF3203856.1"/>
    <property type="molecule type" value="Genomic_DNA"/>
</dbReference>
<dbReference type="OrthoDB" id="5356769at2759"/>
<sequence length="147" mass="16519">MSRMGWLWAEDLDRSFEEGQIKASVYIPTEAVPTIHRPRRMEKLSFEDFRKAMVLKRASNMRGGPGVVQFVLQGCDKDKKGDLSPCKLAELEKILEDIEAGRKDIRFLAVEEKGASGKARTFDESSDLSELSDHDSICSDSVPIDII</sequence>
<proteinExistence type="predicted"/>
<organism evidence="1 2">
    <name type="scientific">Orbilia oligospora</name>
    <name type="common">Nematode-trapping fungus</name>
    <name type="synonym">Arthrobotrys oligospora</name>
    <dbReference type="NCBI Taxonomy" id="2813651"/>
    <lineage>
        <taxon>Eukaryota</taxon>
        <taxon>Fungi</taxon>
        <taxon>Dikarya</taxon>
        <taxon>Ascomycota</taxon>
        <taxon>Pezizomycotina</taxon>
        <taxon>Orbiliomycetes</taxon>
        <taxon>Orbiliales</taxon>
        <taxon>Orbiliaceae</taxon>
        <taxon>Orbilia</taxon>
    </lineage>
</organism>
<dbReference type="AlphaFoldDB" id="A0A8H8V166"/>
<evidence type="ECO:0000313" key="1">
    <source>
        <dbReference type="EMBL" id="KAF3203856.1"/>
    </source>
</evidence>